<keyword evidence="2" id="KW-0614">Plasmid</keyword>
<gene>
    <name evidence="1" type="ORF">LVJ81_06495</name>
    <name evidence="2" type="ORF">LVJ81_13065</name>
</gene>
<organism evidence="1 3">
    <name type="scientific">Vitreoscilla stercoraria</name>
    <dbReference type="NCBI Taxonomy" id="61"/>
    <lineage>
        <taxon>Bacteria</taxon>
        <taxon>Pseudomonadati</taxon>
        <taxon>Pseudomonadota</taxon>
        <taxon>Betaproteobacteria</taxon>
        <taxon>Neisseriales</taxon>
        <taxon>Neisseriaceae</taxon>
        <taxon>Vitreoscilla</taxon>
    </lineage>
</organism>
<dbReference type="EMBL" id="CP091514">
    <property type="protein sequence ID" value="UOO93775.1"/>
    <property type="molecule type" value="Genomic_DNA"/>
</dbReference>
<protein>
    <submittedName>
        <fullName evidence="1">Primase C-terminal domain-containing protein</fullName>
    </submittedName>
</protein>
<geneLocation type="plasmid" evidence="2 3">
    <name>p2Vster</name>
</geneLocation>
<evidence type="ECO:0000313" key="3">
    <source>
        <dbReference type="Proteomes" id="UP000832034"/>
    </source>
</evidence>
<dbReference type="Pfam" id="PF13384">
    <property type="entry name" value="HTH_23"/>
    <property type="match status" value="1"/>
</dbReference>
<evidence type="ECO:0000313" key="2">
    <source>
        <dbReference type="EMBL" id="UOO93775.1"/>
    </source>
</evidence>
<evidence type="ECO:0000313" key="1">
    <source>
        <dbReference type="EMBL" id="UOO91324.1"/>
    </source>
</evidence>
<dbReference type="EMBL" id="CP091512">
    <property type="protein sequence ID" value="UOO91324.1"/>
    <property type="molecule type" value="Genomic_DNA"/>
</dbReference>
<dbReference type="Proteomes" id="UP000832034">
    <property type="component" value="Plasmid p2Vster"/>
</dbReference>
<dbReference type="RefSeq" id="WP_019959534.1">
    <property type="nucleotide sequence ID" value="NZ_CP091512.1"/>
</dbReference>
<dbReference type="Proteomes" id="UP000832034">
    <property type="component" value="Chromosome"/>
</dbReference>
<name>A0ABY4E7S5_VITST</name>
<keyword evidence="3" id="KW-1185">Reference proteome</keyword>
<proteinExistence type="predicted"/>
<reference evidence="1" key="2">
    <citation type="journal article" date="2022" name="Res Sq">
        <title>Evolution of multicellular longitudinally dividing oral cavity symbionts (Neisseriaceae).</title>
        <authorList>
            <person name="Nyongesa S."/>
            <person name="Weber P."/>
            <person name="Bernet E."/>
            <person name="Pullido F."/>
            <person name="Nieckarz M."/>
            <person name="Delaby M."/>
            <person name="Nieves C."/>
            <person name="Viehboeck T."/>
            <person name="Krause N."/>
            <person name="Rivera-Millot A."/>
            <person name="Nakamura A."/>
            <person name="Vischer N."/>
            <person name="VanNieuwenhze M."/>
            <person name="Brun Y."/>
            <person name="Cava F."/>
            <person name="Bulgheresi S."/>
            <person name="Veyrier F."/>
        </authorList>
    </citation>
    <scope>NUCLEOTIDE SEQUENCE</scope>
    <source>
        <strain evidence="1">SAG 1488-6</strain>
        <plasmid evidence="2">p2Vster</plasmid>
    </source>
</reference>
<accession>A0ABY4E7S5</accession>
<sequence>MRMNVFNEPLPHSEIKGIAKSVANWTWKHMRHDTEAFKKRQSARGKLSGKARLSKANNLKTSAIVLREQGNSITAIAQALQVSVRSVNSWLNSSK</sequence>
<reference evidence="1" key="1">
    <citation type="submission" date="2021-12" db="EMBL/GenBank/DDBJ databases">
        <authorList>
            <person name="Veyrier F.J."/>
        </authorList>
    </citation>
    <scope>NUCLEOTIDE SEQUENCE</scope>
    <source>
        <strain evidence="1">SAG 1488-6</strain>
        <plasmid evidence="2">p2Vster</plasmid>
    </source>
</reference>
<dbReference type="Gene3D" id="1.10.340.50">
    <property type="match status" value="1"/>
</dbReference>
<dbReference type="Gene3D" id="1.10.10.60">
    <property type="entry name" value="Homeodomain-like"/>
    <property type="match status" value="1"/>
</dbReference>